<dbReference type="Proteomes" id="UP000027341">
    <property type="component" value="Unassembled WGS sequence"/>
</dbReference>
<organism evidence="1 2">
    <name type="scientific">Hydrogenovibrio marinus</name>
    <dbReference type="NCBI Taxonomy" id="28885"/>
    <lineage>
        <taxon>Bacteria</taxon>
        <taxon>Pseudomonadati</taxon>
        <taxon>Pseudomonadota</taxon>
        <taxon>Gammaproteobacteria</taxon>
        <taxon>Thiotrichales</taxon>
        <taxon>Piscirickettsiaceae</taxon>
        <taxon>Hydrogenovibrio</taxon>
    </lineage>
</organism>
<dbReference type="STRING" id="28885.EI16_12005"/>
<dbReference type="AlphaFoldDB" id="A0A066ZWA3"/>
<reference evidence="1 2" key="1">
    <citation type="submission" date="2014-04" db="EMBL/GenBank/DDBJ databases">
        <title>Draft genome sequence of Hydrogenovibrio marinus MH-110, a model organism for aerobic H2 metabolism.</title>
        <authorList>
            <person name="Cha H.J."/>
            <person name="Jo B.H."/>
            <person name="Hwang B.H."/>
        </authorList>
    </citation>
    <scope>NUCLEOTIDE SEQUENCE [LARGE SCALE GENOMIC DNA]</scope>
    <source>
        <strain evidence="1 2">MH-110</strain>
    </source>
</reference>
<sequence>MVSSMNQSSPEATVKQLMLQLSISDAQIRLIESIYAGNIWQAEQKGADYKKSALAYMLFISKLCREHNINYSMSAFYSLLNPVSQYNIADFVCRYEKHALAKDQALSLEDFHNLVEKKTIFEAGGYLLMPGEEDFVTDDYGLDTMATQWLFSDGQNCEKIEWLRHDKLIDVYCEMFSVDRSHLSKHEIDLIYADQTYAESYQNQGYDGLQHYEAERTLDFFHCLSKIEGQFNLLPDIIAIARDSSFRQALLEGCTFEFTTKEDCGIYPPGLNLTLEYGLLPDKENLTFKVYQGDKLMDQQQVTISDLEKILTMVSDYSVPEADESNKTIIITDILDRESSSGTFFEWQQVSYKVEGGTLTESDIQKFKKHYPIAQFYMSNFDPQSNTGTIHDLNFEFKVGQTIEL</sequence>
<comment type="caution">
    <text evidence="1">The sequence shown here is derived from an EMBL/GenBank/DDBJ whole genome shotgun (WGS) entry which is preliminary data.</text>
</comment>
<gene>
    <name evidence="1" type="ORF">EI16_12005</name>
</gene>
<keyword evidence="2" id="KW-1185">Reference proteome</keyword>
<proteinExistence type="predicted"/>
<evidence type="ECO:0000313" key="1">
    <source>
        <dbReference type="EMBL" id="KDN94621.1"/>
    </source>
</evidence>
<evidence type="ECO:0000313" key="2">
    <source>
        <dbReference type="Proteomes" id="UP000027341"/>
    </source>
</evidence>
<name>A0A066ZWA3_HYDMR</name>
<dbReference type="EMBL" id="JMIU01000002">
    <property type="protein sequence ID" value="KDN94621.1"/>
    <property type="molecule type" value="Genomic_DNA"/>
</dbReference>
<accession>A0A066ZWA3</accession>
<protein>
    <submittedName>
        <fullName evidence="1">Uncharacterized protein</fullName>
    </submittedName>
</protein>